<evidence type="ECO:0000256" key="1">
    <source>
        <dbReference type="SAM" id="MobiDB-lite"/>
    </source>
</evidence>
<name>A0AAV2GKM2_9ROSI</name>
<sequence length="72" mass="8346">MDARQDETSMPSQEKGNGWETRGLGMIEKLSMRKPCQLKRRAMCMIERSMAVSREGPWTQGRDHTSKKTKIF</sequence>
<proteinExistence type="predicted"/>
<feature type="region of interest" description="Disordered" evidence="1">
    <location>
        <begin position="1"/>
        <end position="26"/>
    </location>
</feature>
<evidence type="ECO:0000313" key="2">
    <source>
        <dbReference type="EMBL" id="CAL1410398.1"/>
    </source>
</evidence>
<organism evidence="2 3">
    <name type="scientific">Linum trigynum</name>
    <dbReference type="NCBI Taxonomy" id="586398"/>
    <lineage>
        <taxon>Eukaryota</taxon>
        <taxon>Viridiplantae</taxon>
        <taxon>Streptophyta</taxon>
        <taxon>Embryophyta</taxon>
        <taxon>Tracheophyta</taxon>
        <taxon>Spermatophyta</taxon>
        <taxon>Magnoliopsida</taxon>
        <taxon>eudicotyledons</taxon>
        <taxon>Gunneridae</taxon>
        <taxon>Pentapetalae</taxon>
        <taxon>rosids</taxon>
        <taxon>fabids</taxon>
        <taxon>Malpighiales</taxon>
        <taxon>Linaceae</taxon>
        <taxon>Linum</taxon>
    </lineage>
</organism>
<accession>A0AAV2GKM2</accession>
<evidence type="ECO:0000313" key="3">
    <source>
        <dbReference type="Proteomes" id="UP001497516"/>
    </source>
</evidence>
<dbReference type="EMBL" id="OZ034822">
    <property type="protein sequence ID" value="CAL1410398.1"/>
    <property type="molecule type" value="Genomic_DNA"/>
</dbReference>
<protein>
    <submittedName>
        <fullName evidence="2">Uncharacterized protein</fullName>
    </submittedName>
</protein>
<dbReference type="Proteomes" id="UP001497516">
    <property type="component" value="Chromosome 9"/>
</dbReference>
<keyword evidence="3" id="KW-1185">Reference proteome</keyword>
<dbReference type="AlphaFoldDB" id="A0AAV2GKM2"/>
<reference evidence="2 3" key="1">
    <citation type="submission" date="2024-04" db="EMBL/GenBank/DDBJ databases">
        <authorList>
            <person name="Fracassetti M."/>
        </authorList>
    </citation>
    <scope>NUCLEOTIDE SEQUENCE [LARGE SCALE GENOMIC DNA]</scope>
</reference>
<gene>
    <name evidence="2" type="ORF">LTRI10_LOCUS49821</name>
</gene>